<dbReference type="Gene3D" id="3.40.50.2020">
    <property type="match status" value="2"/>
</dbReference>
<dbReference type="PANTHER" id="PTHR10210:SF45">
    <property type="entry name" value="RIBOSE-PHOSPHATE PYROPHOSPHOKINASE 3, CHLOROPLASTIC"/>
    <property type="match status" value="1"/>
</dbReference>
<evidence type="ECO:0000313" key="6">
    <source>
        <dbReference type="EMBL" id="CAD9861087.1"/>
    </source>
</evidence>
<dbReference type="NCBIfam" id="TIGR01251">
    <property type="entry name" value="ribP_PPkin"/>
    <property type="match status" value="1"/>
</dbReference>
<proteinExistence type="inferred from homology"/>
<dbReference type="InterPro" id="IPR029099">
    <property type="entry name" value="Pribosyltran_N"/>
</dbReference>
<evidence type="ECO:0000256" key="3">
    <source>
        <dbReference type="RuleBase" id="RU004324"/>
    </source>
</evidence>
<dbReference type="SMART" id="SM01400">
    <property type="entry name" value="Pribosyltran_N"/>
    <property type="match status" value="1"/>
</dbReference>
<protein>
    <recommendedName>
        <fullName evidence="7">Phosphoribosyltransferase domain-containing protein</fullName>
    </recommendedName>
</protein>
<dbReference type="InterPro" id="IPR029057">
    <property type="entry name" value="PRTase-like"/>
</dbReference>
<keyword evidence="2 3" id="KW-0545">Nucleotide biosynthesis</keyword>
<name>A0A7S2UY42_9STRA</name>
<comment type="similarity">
    <text evidence="1 3">Belongs to the ribose-phosphate pyrophosphokinase family.</text>
</comment>
<reference evidence="6" key="1">
    <citation type="submission" date="2021-01" db="EMBL/GenBank/DDBJ databases">
        <authorList>
            <person name="Corre E."/>
            <person name="Pelletier E."/>
            <person name="Niang G."/>
            <person name="Scheremetjew M."/>
            <person name="Finn R."/>
            <person name="Kale V."/>
            <person name="Holt S."/>
            <person name="Cochrane G."/>
            <person name="Meng A."/>
            <person name="Brown T."/>
            <person name="Cohen L."/>
        </authorList>
    </citation>
    <scope>NUCLEOTIDE SEQUENCE</scope>
    <source>
        <strain evidence="6">CCMP1661</strain>
    </source>
</reference>
<dbReference type="Pfam" id="PF00156">
    <property type="entry name" value="Pribosyltran"/>
    <property type="match status" value="1"/>
</dbReference>
<dbReference type="PANTHER" id="PTHR10210">
    <property type="entry name" value="RIBOSE-PHOSPHATE DIPHOSPHOKINASE FAMILY MEMBER"/>
    <property type="match status" value="1"/>
</dbReference>
<evidence type="ECO:0000259" key="5">
    <source>
        <dbReference type="Pfam" id="PF13793"/>
    </source>
</evidence>
<dbReference type="EMBL" id="HBHR01007345">
    <property type="protein sequence ID" value="CAD9861087.1"/>
    <property type="molecule type" value="Transcribed_RNA"/>
</dbReference>
<dbReference type="InterPro" id="IPR005946">
    <property type="entry name" value="Rib-P_diPkinase"/>
</dbReference>
<feature type="domain" description="Phosphoribosyltransferase" evidence="4">
    <location>
        <begin position="245"/>
        <end position="286"/>
    </location>
</feature>
<dbReference type="InterPro" id="IPR000836">
    <property type="entry name" value="PRTase_dom"/>
</dbReference>
<dbReference type="GO" id="GO:0006164">
    <property type="term" value="P:purine nucleotide biosynthetic process"/>
    <property type="evidence" value="ECO:0007669"/>
    <property type="project" value="TreeGrafter"/>
</dbReference>
<dbReference type="GO" id="GO:0000287">
    <property type="term" value="F:magnesium ion binding"/>
    <property type="evidence" value="ECO:0007669"/>
    <property type="project" value="InterPro"/>
</dbReference>
<evidence type="ECO:0000256" key="2">
    <source>
        <dbReference type="ARBA" id="ARBA00022727"/>
    </source>
</evidence>
<dbReference type="AlphaFoldDB" id="A0A7S2UY42"/>
<dbReference type="GO" id="GO:0005737">
    <property type="term" value="C:cytoplasm"/>
    <property type="evidence" value="ECO:0007669"/>
    <property type="project" value="TreeGrafter"/>
</dbReference>
<evidence type="ECO:0000259" key="4">
    <source>
        <dbReference type="Pfam" id="PF00156"/>
    </source>
</evidence>
<dbReference type="GO" id="GO:0002189">
    <property type="term" value="C:ribose phosphate diphosphokinase complex"/>
    <property type="evidence" value="ECO:0007669"/>
    <property type="project" value="TreeGrafter"/>
</dbReference>
<dbReference type="Pfam" id="PF13793">
    <property type="entry name" value="Pribosyltran_N"/>
    <property type="match status" value="1"/>
</dbReference>
<evidence type="ECO:0008006" key="7">
    <source>
        <dbReference type="Google" id="ProtNLM"/>
    </source>
</evidence>
<organism evidence="6">
    <name type="scientific">Fibrocapsa japonica</name>
    <dbReference type="NCBI Taxonomy" id="94617"/>
    <lineage>
        <taxon>Eukaryota</taxon>
        <taxon>Sar</taxon>
        <taxon>Stramenopiles</taxon>
        <taxon>Ochrophyta</taxon>
        <taxon>Raphidophyceae</taxon>
        <taxon>Chattonellales</taxon>
        <taxon>Chattonellaceae</taxon>
        <taxon>Fibrocapsa</taxon>
    </lineage>
</organism>
<dbReference type="GO" id="GO:0006015">
    <property type="term" value="P:5-phosphoribose 1-diphosphate biosynthetic process"/>
    <property type="evidence" value="ECO:0007669"/>
    <property type="project" value="TreeGrafter"/>
</dbReference>
<evidence type="ECO:0000256" key="1">
    <source>
        <dbReference type="ARBA" id="ARBA00006478"/>
    </source>
</evidence>
<dbReference type="CDD" id="cd06223">
    <property type="entry name" value="PRTases_typeI"/>
    <property type="match status" value="1"/>
</dbReference>
<accession>A0A7S2UY42</accession>
<gene>
    <name evidence="6" type="ORF">FJAP1339_LOCUS3609</name>
</gene>
<feature type="domain" description="Ribose-phosphate pyrophosphokinase N-terminal" evidence="5">
    <location>
        <begin position="36"/>
        <end position="154"/>
    </location>
</feature>
<dbReference type="SUPFAM" id="SSF53271">
    <property type="entry name" value="PRTase-like"/>
    <property type="match status" value="2"/>
</dbReference>
<sequence length="346" mass="39086">MESNQPVSRSDMISKIRQNKSLKDVLRHERENRRYQIIAAKAFEELAEQLERNYPNEFRFHPTLWDKFPDGTDKIEVGGFQPNNVISGSHVLFLASFHNNDVTLSQFQVMVMLLQSFVESLTVVLPYYPTGTMERVTQEGQVATANTYAQMLSSLPSCGRPTRVMIYDLHTLQNRFYLHNNAIPSMHSTIPVLLEAIKDSDINCVAFPDDGAAKRFSHMFKEGFEEIIVCGKHRDGDSRVVIIQDGNPSGKSVIIVDDLVQSGGTLFECGQALMKKGAIKVSAFCAHAVFPQESWRRFTSGGDRFIFEKFFVTNSIPTKTTLLPEDDVFEVLDLADKIVEDLICFS</sequence>